<feature type="domain" description="PDZ" evidence="1">
    <location>
        <begin position="35"/>
        <end position="100"/>
    </location>
</feature>
<proteinExistence type="predicted"/>
<dbReference type="RefSeq" id="XP_005781832.1">
    <property type="nucleotide sequence ID" value="XM_005781775.1"/>
</dbReference>
<evidence type="ECO:0000313" key="3">
    <source>
        <dbReference type="Proteomes" id="UP000013827"/>
    </source>
</evidence>
<protein>
    <recommendedName>
        <fullName evidence="1">PDZ domain-containing protein</fullName>
    </recommendedName>
</protein>
<dbReference type="SUPFAM" id="SSF50156">
    <property type="entry name" value="PDZ domain-like"/>
    <property type="match status" value="1"/>
</dbReference>
<dbReference type="AlphaFoldDB" id="A0A0D3K0W8"/>
<reference evidence="2" key="2">
    <citation type="submission" date="2024-10" db="UniProtKB">
        <authorList>
            <consortium name="EnsemblProtists"/>
        </authorList>
    </citation>
    <scope>IDENTIFICATION</scope>
</reference>
<evidence type="ECO:0000259" key="1">
    <source>
        <dbReference type="PROSITE" id="PS50106"/>
    </source>
</evidence>
<dbReference type="EnsemblProtists" id="EOD29403">
    <property type="protein sequence ID" value="EOD29403"/>
    <property type="gene ID" value="EMIHUDRAFT_204061"/>
</dbReference>
<dbReference type="CDD" id="cd00136">
    <property type="entry name" value="PDZ_canonical"/>
    <property type="match status" value="1"/>
</dbReference>
<dbReference type="PaxDb" id="2903-EOD29403"/>
<dbReference type="Pfam" id="PF00595">
    <property type="entry name" value="PDZ"/>
    <property type="match status" value="1"/>
</dbReference>
<dbReference type="HOGENOM" id="CLU_2311464_0_0_1"/>
<reference evidence="3" key="1">
    <citation type="journal article" date="2013" name="Nature">
        <title>Pan genome of the phytoplankton Emiliania underpins its global distribution.</title>
        <authorList>
            <person name="Read B.A."/>
            <person name="Kegel J."/>
            <person name="Klute M.J."/>
            <person name="Kuo A."/>
            <person name="Lefebvre S.C."/>
            <person name="Maumus F."/>
            <person name="Mayer C."/>
            <person name="Miller J."/>
            <person name="Monier A."/>
            <person name="Salamov A."/>
            <person name="Young J."/>
            <person name="Aguilar M."/>
            <person name="Claverie J.M."/>
            <person name="Frickenhaus S."/>
            <person name="Gonzalez K."/>
            <person name="Herman E.K."/>
            <person name="Lin Y.C."/>
            <person name="Napier J."/>
            <person name="Ogata H."/>
            <person name="Sarno A.F."/>
            <person name="Shmutz J."/>
            <person name="Schroeder D."/>
            <person name="de Vargas C."/>
            <person name="Verret F."/>
            <person name="von Dassow P."/>
            <person name="Valentin K."/>
            <person name="Van de Peer Y."/>
            <person name="Wheeler G."/>
            <person name="Dacks J.B."/>
            <person name="Delwiche C.F."/>
            <person name="Dyhrman S.T."/>
            <person name="Glockner G."/>
            <person name="John U."/>
            <person name="Richards T."/>
            <person name="Worden A.Z."/>
            <person name="Zhang X."/>
            <person name="Grigoriev I.V."/>
            <person name="Allen A.E."/>
            <person name="Bidle K."/>
            <person name="Borodovsky M."/>
            <person name="Bowler C."/>
            <person name="Brownlee C."/>
            <person name="Cock J.M."/>
            <person name="Elias M."/>
            <person name="Gladyshev V.N."/>
            <person name="Groth M."/>
            <person name="Guda C."/>
            <person name="Hadaegh A."/>
            <person name="Iglesias-Rodriguez M.D."/>
            <person name="Jenkins J."/>
            <person name="Jones B.M."/>
            <person name="Lawson T."/>
            <person name="Leese F."/>
            <person name="Lindquist E."/>
            <person name="Lobanov A."/>
            <person name="Lomsadze A."/>
            <person name="Malik S.B."/>
            <person name="Marsh M.E."/>
            <person name="Mackinder L."/>
            <person name="Mock T."/>
            <person name="Mueller-Roeber B."/>
            <person name="Pagarete A."/>
            <person name="Parker M."/>
            <person name="Probert I."/>
            <person name="Quesneville H."/>
            <person name="Raines C."/>
            <person name="Rensing S.A."/>
            <person name="Riano-Pachon D.M."/>
            <person name="Richier S."/>
            <person name="Rokitta S."/>
            <person name="Shiraiwa Y."/>
            <person name="Soanes D.M."/>
            <person name="van der Giezen M."/>
            <person name="Wahlund T.M."/>
            <person name="Williams B."/>
            <person name="Wilson W."/>
            <person name="Wolfe G."/>
            <person name="Wurch L.L."/>
        </authorList>
    </citation>
    <scope>NUCLEOTIDE SEQUENCE</scope>
</reference>
<sequence>MCKPNAAGSCYAFDDAASTPTAAADSVQHRITEMVLTINKPSKSHPIGLVLTSSGRDPPIVTEIDTESPAQGTLKLGDCIVSVNGDPAEGAQGTKARLMS</sequence>
<dbReference type="Gene3D" id="2.30.42.10">
    <property type="match status" value="1"/>
</dbReference>
<name>A0A0D3K0W8_EMIH1</name>
<dbReference type="GeneID" id="19046752"/>
<accession>A0A0D3K0W8</accession>
<dbReference type="InterPro" id="IPR001478">
    <property type="entry name" value="PDZ"/>
</dbReference>
<keyword evidence="3" id="KW-1185">Reference proteome</keyword>
<organism evidence="2 3">
    <name type="scientific">Emiliania huxleyi (strain CCMP1516)</name>
    <dbReference type="NCBI Taxonomy" id="280463"/>
    <lineage>
        <taxon>Eukaryota</taxon>
        <taxon>Haptista</taxon>
        <taxon>Haptophyta</taxon>
        <taxon>Prymnesiophyceae</taxon>
        <taxon>Isochrysidales</taxon>
        <taxon>Noelaerhabdaceae</taxon>
        <taxon>Emiliania</taxon>
    </lineage>
</organism>
<evidence type="ECO:0000313" key="2">
    <source>
        <dbReference type="EnsemblProtists" id="EOD29403"/>
    </source>
</evidence>
<dbReference type="KEGG" id="ehx:EMIHUDRAFT_204061"/>
<dbReference type="Proteomes" id="UP000013827">
    <property type="component" value="Unassembled WGS sequence"/>
</dbReference>
<dbReference type="PROSITE" id="PS50106">
    <property type="entry name" value="PDZ"/>
    <property type="match status" value="1"/>
</dbReference>
<dbReference type="InterPro" id="IPR036034">
    <property type="entry name" value="PDZ_sf"/>
</dbReference>